<proteinExistence type="predicted"/>
<feature type="compositionally biased region" description="Basic and acidic residues" evidence="1">
    <location>
        <begin position="42"/>
        <end position="51"/>
    </location>
</feature>
<name>A0ABX5Y2H8_9BACT</name>
<accession>A0ABX5Y2H8</accession>
<evidence type="ECO:0000256" key="1">
    <source>
        <dbReference type="SAM" id="MobiDB-lite"/>
    </source>
</evidence>
<evidence type="ECO:0000313" key="2">
    <source>
        <dbReference type="EMBL" id="QDV88477.1"/>
    </source>
</evidence>
<protein>
    <submittedName>
        <fullName evidence="2">Uncharacterized protein</fullName>
    </submittedName>
</protein>
<gene>
    <name evidence="2" type="ORF">TBK1r_75100</name>
</gene>
<dbReference type="Proteomes" id="UP000318081">
    <property type="component" value="Chromosome"/>
</dbReference>
<sequence>MLCMPVVTHSVTYGLAGTDTSRRSASHRRAVPQHSPGSRSAPRVEAKRDRNPSGVQQTTPRDRTAQTAARFGRIVLFCSTPLGNAVKHLLAAGREPSGVSGTTRDRRACALPLTPRKMQGMNASQRCPLWLAVARITLQSDTDAFRCAAAARCRRRRRTRRCGRRCRVRWSPTP</sequence>
<feature type="region of interest" description="Disordered" evidence="1">
    <location>
        <begin position="17"/>
        <end position="66"/>
    </location>
</feature>
<evidence type="ECO:0000313" key="3">
    <source>
        <dbReference type="Proteomes" id="UP000318081"/>
    </source>
</evidence>
<keyword evidence="3" id="KW-1185">Reference proteome</keyword>
<organism evidence="2 3">
    <name type="scientific">Stieleria magnilauensis</name>
    <dbReference type="NCBI Taxonomy" id="2527963"/>
    <lineage>
        <taxon>Bacteria</taxon>
        <taxon>Pseudomonadati</taxon>
        <taxon>Planctomycetota</taxon>
        <taxon>Planctomycetia</taxon>
        <taxon>Pirellulales</taxon>
        <taxon>Pirellulaceae</taxon>
        <taxon>Stieleria</taxon>
    </lineage>
</organism>
<reference evidence="2 3" key="1">
    <citation type="submission" date="2019-02" db="EMBL/GenBank/DDBJ databases">
        <title>Deep-cultivation of Planctomycetes and their phenomic and genomic characterization uncovers novel biology.</title>
        <authorList>
            <person name="Wiegand S."/>
            <person name="Jogler M."/>
            <person name="Boedeker C."/>
            <person name="Pinto D."/>
            <person name="Vollmers J."/>
            <person name="Rivas-Marin E."/>
            <person name="Kohn T."/>
            <person name="Peeters S.H."/>
            <person name="Heuer A."/>
            <person name="Rast P."/>
            <person name="Oberbeckmann S."/>
            <person name="Bunk B."/>
            <person name="Jeske O."/>
            <person name="Meyerdierks A."/>
            <person name="Storesund J.E."/>
            <person name="Kallscheuer N."/>
            <person name="Luecker S."/>
            <person name="Lage O.M."/>
            <person name="Pohl T."/>
            <person name="Merkel B.J."/>
            <person name="Hornburger P."/>
            <person name="Mueller R.-W."/>
            <person name="Bruemmer F."/>
            <person name="Labrenz M."/>
            <person name="Spormann A.M."/>
            <person name="Op den Camp H."/>
            <person name="Overmann J."/>
            <person name="Amann R."/>
            <person name="Jetten M.S.M."/>
            <person name="Mascher T."/>
            <person name="Medema M.H."/>
            <person name="Devos D.P."/>
            <person name="Kaster A.-K."/>
            <person name="Ovreas L."/>
            <person name="Rohde M."/>
            <person name="Galperin M.Y."/>
            <person name="Jogler C."/>
        </authorList>
    </citation>
    <scope>NUCLEOTIDE SEQUENCE [LARGE SCALE GENOMIC DNA]</scope>
    <source>
        <strain evidence="2 3">TBK1r</strain>
    </source>
</reference>
<dbReference type="EMBL" id="CP036432">
    <property type="protein sequence ID" value="QDV88477.1"/>
    <property type="molecule type" value="Genomic_DNA"/>
</dbReference>